<dbReference type="Gene3D" id="2.115.10.20">
    <property type="entry name" value="Glycosyl hydrolase domain, family 43"/>
    <property type="match status" value="1"/>
</dbReference>
<dbReference type="KEGG" id="cchl:FPL14_16800"/>
<protein>
    <recommendedName>
        <fullName evidence="4">Glycosyl hydrolase family 43</fullName>
    </recommendedName>
</protein>
<dbReference type="RefSeq" id="WP_182298885.1">
    <property type="nucleotide sequence ID" value="NZ_CP041969.1"/>
</dbReference>
<evidence type="ECO:0000313" key="2">
    <source>
        <dbReference type="EMBL" id="QMV42660.1"/>
    </source>
</evidence>
<accession>A0A7G5C0C6</accession>
<proteinExistence type="predicted"/>
<evidence type="ECO:0008006" key="4">
    <source>
        <dbReference type="Google" id="ProtNLM"/>
    </source>
</evidence>
<keyword evidence="3" id="KW-1185">Reference proteome</keyword>
<evidence type="ECO:0000313" key="3">
    <source>
        <dbReference type="Proteomes" id="UP000515679"/>
    </source>
</evidence>
<name>A0A7G5C0C6_9BACL</name>
<dbReference type="Proteomes" id="UP000515679">
    <property type="component" value="Chromosome"/>
</dbReference>
<dbReference type="InterPro" id="IPR023296">
    <property type="entry name" value="Glyco_hydro_beta-prop_sf"/>
</dbReference>
<dbReference type="AlphaFoldDB" id="A0A7G5C0C6"/>
<reference evidence="2 3" key="1">
    <citation type="submission" date="2019-07" db="EMBL/GenBank/DDBJ databases">
        <authorList>
            <person name="Kim J.K."/>
            <person name="Cheong H.-M."/>
            <person name="Choi Y."/>
            <person name="Hwang K.J."/>
            <person name="Lee S."/>
            <person name="Choi C."/>
        </authorList>
    </citation>
    <scope>NUCLEOTIDE SEQUENCE [LARGE SCALE GENOMIC DNA]</scope>
    <source>
        <strain evidence="2 3">KS 22</strain>
    </source>
</reference>
<organism evidence="2 3">
    <name type="scientific">Cohnella cholangitidis</name>
    <dbReference type="NCBI Taxonomy" id="2598458"/>
    <lineage>
        <taxon>Bacteria</taxon>
        <taxon>Bacillati</taxon>
        <taxon>Bacillota</taxon>
        <taxon>Bacilli</taxon>
        <taxon>Bacillales</taxon>
        <taxon>Paenibacillaceae</taxon>
        <taxon>Cohnella</taxon>
    </lineage>
</organism>
<sequence length="362" mass="42013">MGERNTKEQNMTGQRRAEHNMTGQKMQDRPAYRLFDDDDGIYNYCPSPVLVDDTTMYIFYCANAWPGLVIDDIYARKGKLEDGRWTFGDRFRVLQPDRLGWDCIHVCDPDVIKGEFRYRGETYSWMMVYLGCDIHYCYHNQVGIAFAKEIEGPYIKYDRNPVVQYDEMFHWGAGQASVVSLDGKGKFRMLYSQTVHEYARRLQGCRTFWRDFDLSDADHPIIGEEVAMHVGGIHNRDGAGEVAVVNPTIVWDRGNDLYYLTREGTPFDKTRSPDFIAPYTQVSVISRTDFENNEGGWRTVYNIDGKDTGYERNHNAGLVKDAYGWLARQGVLPVATTVSELKEQDFLWTYRIYYQELTLPTR</sequence>
<gene>
    <name evidence="2" type="ORF">FPL14_16800</name>
</gene>
<dbReference type="EMBL" id="CP041969">
    <property type="protein sequence ID" value="QMV42660.1"/>
    <property type="molecule type" value="Genomic_DNA"/>
</dbReference>
<feature type="region of interest" description="Disordered" evidence="1">
    <location>
        <begin position="1"/>
        <end position="23"/>
    </location>
</feature>
<dbReference type="SUPFAM" id="SSF75005">
    <property type="entry name" value="Arabinanase/levansucrase/invertase"/>
    <property type="match status" value="1"/>
</dbReference>
<evidence type="ECO:0000256" key="1">
    <source>
        <dbReference type="SAM" id="MobiDB-lite"/>
    </source>
</evidence>